<comment type="caution">
    <text evidence="3">The sequence shown here is derived from an EMBL/GenBank/DDBJ whole genome shotgun (WGS) entry which is preliminary data.</text>
</comment>
<dbReference type="Pfam" id="PF08881">
    <property type="entry name" value="CVNH"/>
    <property type="match status" value="1"/>
</dbReference>
<protein>
    <recommendedName>
        <fullName evidence="2">Cyanovirin-N domain-containing protein</fullName>
    </recommendedName>
</protein>
<dbReference type="InterPro" id="IPR011058">
    <property type="entry name" value="Cyanovirin-N"/>
</dbReference>
<dbReference type="EMBL" id="VWXX01000020">
    <property type="protein sequence ID" value="KAA6184394.1"/>
    <property type="molecule type" value="Genomic_DNA"/>
</dbReference>
<organism evidence="3 4">
    <name type="scientific">Thiohalocapsa marina</name>
    <dbReference type="NCBI Taxonomy" id="424902"/>
    <lineage>
        <taxon>Bacteria</taxon>
        <taxon>Pseudomonadati</taxon>
        <taxon>Pseudomonadota</taxon>
        <taxon>Gammaproteobacteria</taxon>
        <taxon>Chromatiales</taxon>
        <taxon>Chromatiaceae</taxon>
        <taxon>Thiohalocapsa</taxon>
    </lineage>
</organism>
<dbReference type="AlphaFoldDB" id="A0A5M8FIT5"/>
<keyword evidence="1" id="KW-0732">Signal</keyword>
<dbReference type="Proteomes" id="UP000322981">
    <property type="component" value="Unassembled WGS sequence"/>
</dbReference>
<reference evidence="3 4" key="1">
    <citation type="submission" date="2019-09" db="EMBL/GenBank/DDBJ databases">
        <title>Whole-genome sequence of the purple sulfur bacterium Thiohalocapsa marina DSM 19078.</title>
        <authorList>
            <person name="Kyndt J.A."/>
            <person name="Meyer T.E."/>
        </authorList>
    </citation>
    <scope>NUCLEOTIDE SEQUENCE [LARGE SCALE GENOMIC DNA]</scope>
    <source>
        <strain evidence="3 4">DSM 19078</strain>
    </source>
</reference>
<dbReference type="Gene3D" id="2.30.60.10">
    <property type="entry name" value="Cyanovirin-N"/>
    <property type="match status" value="1"/>
</dbReference>
<gene>
    <name evidence="3" type="ORF">F2Q65_12510</name>
</gene>
<feature type="chain" id="PRO_5024299617" description="Cyanovirin-N domain-containing protein" evidence="1">
    <location>
        <begin position="19"/>
        <end position="144"/>
    </location>
</feature>
<evidence type="ECO:0000313" key="3">
    <source>
        <dbReference type="EMBL" id="KAA6184394.1"/>
    </source>
</evidence>
<keyword evidence="4" id="KW-1185">Reference proteome</keyword>
<feature type="domain" description="Cyanovirin-N" evidence="2">
    <location>
        <begin position="64"/>
        <end position="139"/>
    </location>
</feature>
<proteinExistence type="predicted"/>
<dbReference type="RefSeq" id="WP_150093752.1">
    <property type="nucleotide sequence ID" value="NZ_JBFUOH010000116.1"/>
</dbReference>
<dbReference type="InterPro" id="IPR036673">
    <property type="entry name" value="Cyanovirin-N_sf"/>
</dbReference>
<evidence type="ECO:0000259" key="2">
    <source>
        <dbReference type="Pfam" id="PF08881"/>
    </source>
</evidence>
<evidence type="ECO:0000256" key="1">
    <source>
        <dbReference type="SAM" id="SignalP"/>
    </source>
</evidence>
<sequence length="144" mass="15652">MKKMALVGLVLLPGHLLAAWFPVANLQQTCTAFDLKEGVRLEAFCVERPTFRPRDPANYPISMMRRTSIDLDQCVGEDPDGNLVFGGRDFSSQCHSIGFNQTPVGPMLYATCRSDAGVEVDSIPLNLSRGLSSQDGQLTCSSAN</sequence>
<name>A0A5M8FIT5_9GAMM</name>
<accession>A0A5M8FIT5</accession>
<dbReference type="SUPFAM" id="SSF51322">
    <property type="entry name" value="Cyanovirin-N"/>
    <property type="match status" value="1"/>
</dbReference>
<feature type="signal peptide" evidence="1">
    <location>
        <begin position="1"/>
        <end position="18"/>
    </location>
</feature>
<evidence type="ECO:0000313" key="4">
    <source>
        <dbReference type="Proteomes" id="UP000322981"/>
    </source>
</evidence>